<dbReference type="EMBL" id="JACIGE010000014">
    <property type="protein sequence ID" value="MBB4248871.1"/>
    <property type="molecule type" value="Genomic_DNA"/>
</dbReference>
<dbReference type="Pfam" id="PF08750">
    <property type="entry name" value="CNP1"/>
    <property type="match status" value="1"/>
</dbReference>
<feature type="chain" id="PRO_5032415693" description="CNP1-like uncharacterized domain-containing protein" evidence="1">
    <location>
        <begin position="26"/>
        <end position="177"/>
    </location>
</feature>
<dbReference type="Proteomes" id="UP000587070">
    <property type="component" value="Unassembled WGS sequence"/>
</dbReference>
<name>A0A840GBM1_RHOTE</name>
<keyword evidence="1" id="KW-0732">Signal</keyword>
<feature type="domain" description="CNP1-like uncharacterised" evidence="2">
    <location>
        <begin position="36"/>
        <end position="166"/>
    </location>
</feature>
<comment type="caution">
    <text evidence="3">The sequence shown here is derived from an EMBL/GenBank/DDBJ whole genome shotgun (WGS) entry which is preliminary data.</text>
</comment>
<sequence length="177" mass="19350">MAEFRVFAAVMALFGCCLSASLAQAEGFDSDYEELVWEEIQPQLPAAPKASALLPFFVSASTDNRFFVDGDSISVGSDGVVRYTLVVISAAGVRNVSYEGVRCESGERRLYAFGRNDGSWSKARGNAWARIKDSSLNRQHAALYNEYFCPIGIVVNDAEEARMALRAGGHPSLPRRN</sequence>
<evidence type="ECO:0000259" key="2">
    <source>
        <dbReference type="Pfam" id="PF08750"/>
    </source>
</evidence>
<gene>
    <name evidence="3" type="ORF">GGD90_003271</name>
</gene>
<proteinExistence type="predicted"/>
<keyword evidence="4" id="KW-1185">Reference proteome</keyword>
<accession>A0A840GBM1</accession>
<protein>
    <recommendedName>
        <fullName evidence="2">CNP1-like uncharacterized domain-containing protein</fullName>
    </recommendedName>
</protein>
<feature type="signal peptide" evidence="1">
    <location>
        <begin position="1"/>
        <end position="25"/>
    </location>
</feature>
<organism evidence="3 4">
    <name type="scientific">Rhodocyclus tenuis</name>
    <name type="common">Rhodospirillum tenue</name>
    <dbReference type="NCBI Taxonomy" id="1066"/>
    <lineage>
        <taxon>Bacteria</taxon>
        <taxon>Pseudomonadati</taxon>
        <taxon>Pseudomonadota</taxon>
        <taxon>Betaproteobacteria</taxon>
        <taxon>Rhodocyclales</taxon>
        <taxon>Rhodocyclaceae</taxon>
        <taxon>Rhodocyclus</taxon>
    </lineage>
</organism>
<evidence type="ECO:0000313" key="4">
    <source>
        <dbReference type="Proteomes" id="UP000587070"/>
    </source>
</evidence>
<dbReference type="AlphaFoldDB" id="A0A840GBM1"/>
<dbReference type="RefSeq" id="WP_153117740.1">
    <property type="nucleotide sequence ID" value="NZ_JACIGE010000014.1"/>
</dbReference>
<reference evidence="3 4" key="1">
    <citation type="submission" date="2020-08" db="EMBL/GenBank/DDBJ databases">
        <title>Genome sequencing of Purple Non-Sulfur Bacteria from various extreme environments.</title>
        <authorList>
            <person name="Mayer M."/>
        </authorList>
    </citation>
    <scope>NUCLEOTIDE SEQUENCE [LARGE SCALE GENOMIC DNA]</scope>
    <source>
        <strain evidence="3 4">2761</strain>
    </source>
</reference>
<dbReference type="PROSITE" id="PS51257">
    <property type="entry name" value="PROKAR_LIPOPROTEIN"/>
    <property type="match status" value="1"/>
</dbReference>
<dbReference type="OrthoDB" id="7066954at2"/>
<evidence type="ECO:0000313" key="3">
    <source>
        <dbReference type="EMBL" id="MBB4248871.1"/>
    </source>
</evidence>
<evidence type="ECO:0000256" key="1">
    <source>
        <dbReference type="SAM" id="SignalP"/>
    </source>
</evidence>
<dbReference type="InterPro" id="IPR014861">
    <property type="entry name" value="CNP1-like_dom"/>
</dbReference>